<feature type="compositionally biased region" description="Polar residues" evidence="1">
    <location>
        <begin position="31"/>
        <end position="48"/>
    </location>
</feature>
<dbReference type="PROSITE" id="PS50053">
    <property type="entry name" value="UBIQUITIN_2"/>
    <property type="match status" value="1"/>
</dbReference>
<dbReference type="EMBL" id="ML994620">
    <property type="protein sequence ID" value="KAF2189618.1"/>
    <property type="molecule type" value="Genomic_DNA"/>
</dbReference>
<dbReference type="Gene3D" id="1.20.225.20">
    <property type="entry name" value="Ub domain-containing protein, DC-UbP/UBTD2, N-terminal domain"/>
    <property type="match status" value="1"/>
</dbReference>
<feature type="compositionally biased region" description="Polar residues" evidence="1">
    <location>
        <begin position="62"/>
        <end position="71"/>
    </location>
</feature>
<name>A0A6A6EG53_9PEZI</name>
<accession>A0A6A6EG53</accession>
<feature type="region of interest" description="Disordered" evidence="1">
    <location>
        <begin position="1"/>
        <end position="85"/>
    </location>
</feature>
<dbReference type="InterPro" id="IPR000626">
    <property type="entry name" value="Ubiquitin-like_dom"/>
</dbReference>
<dbReference type="Proteomes" id="UP000800200">
    <property type="component" value="Unassembled WGS sequence"/>
</dbReference>
<dbReference type="AlphaFoldDB" id="A0A6A6EG53"/>
<keyword evidence="4" id="KW-1185">Reference proteome</keyword>
<dbReference type="SUPFAM" id="SSF54236">
    <property type="entry name" value="Ubiquitin-like"/>
    <property type="match status" value="1"/>
</dbReference>
<dbReference type="OrthoDB" id="1640476at2759"/>
<organism evidence="3 4">
    <name type="scientific">Zopfia rhizophila CBS 207.26</name>
    <dbReference type="NCBI Taxonomy" id="1314779"/>
    <lineage>
        <taxon>Eukaryota</taxon>
        <taxon>Fungi</taxon>
        <taxon>Dikarya</taxon>
        <taxon>Ascomycota</taxon>
        <taxon>Pezizomycotina</taxon>
        <taxon>Dothideomycetes</taxon>
        <taxon>Dothideomycetes incertae sedis</taxon>
        <taxon>Zopfiaceae</taxon>
        <taxon>Zopfia</taxon>
    </lineage>
</organism>
<evidence type="ECO:0000313" key="3">
    <source>
        <dbReference type="EMBL" id="KAF2189618.1"/>
    </source>
</evidence>
<evidence type="ECO:0000256" key="1">
    <source>
        <dbReference type="SAM" id="MobiDB-lite"/>
    </source>
</evidence>
<dbReference type="InterPro" id="IPR032752">
    <property type="entry name" value="DC-UbP/UBTD2_N"/>
</dbReference>
<dbReference type="InterPro" id="IPR038169">
    <property type="entry name" value="DC-UbP/UBTD2_N_sf"/>
</dbReference>
<evidence type="ECO:0000259" key="2">
    <source>
        <dbReference type="PROSITE" id="PS50053"/>
    </source>
</evidence>
<evidence type="ECO:0000313" key="4">
    <source>
        <dbReference type="Proteomes" id="UP000800200"/>
    </source>
</evidence>
<proteinExistence type="predicted"/>
<reference evidence="3" key="1">
    <citation type="journal article" date="2020" name="Stud. Mycol.">
        <title>101 Dothideomycetes genomes: a test case for predicting lifestyles and emergence of pathogens.</title>
        <authorList>
            <person name="Haridas S."/>
            <person name="Albert R."/>
            <person name="Binder M."/>
            <person name="Bloem J."/>
            <person name="Labutti K."/>
            <person name="Salamov A."/>
            <person name="Andreopoulos B."/>
            <person name="Baker S."/>
            <person name="Barry K."/>
            <person name="Bills G."/>
            <person name="Bluhm B."/>
            <person name="Cannon C."/>
            <person name="Castanera R."/>
            <person name="Culley D."/>
            <person name="Daum C."/>
            <person name="Ezra D."/>
            <person name="Gonzalez J."/>
            <person name="Henrissat B."/>
            <person name="Kuo A."/>
            <person name="Liang C."/>
            <person name="Lipzen A."/>
            <person name="Lutzoni F."/>
            <person name="Magnuson J."/>
            <person name="Mondo S."/>
            <person name="Nolan M."/>
            <person name="Ohm R."/>
            <person name="Pangilinan J."/>
            <person name="Park H.-J."/>
            <person name="Ramirez L."/>
            <person name="Alfaro M."/>
            <person name="Sun H."/>
            <person name="Tritt A."/>
            <person name="Yoshinaga Y."/>
            <person name="Zwiers L.-H."/>
            <person name="Turgeon B."/>
            <person name="Goodwin S."/>
            <person name="Spatafora J."/>
            <person name="Crous P."/>
            <person name="Grigoriev I."/>
        </authorList>
    </citation>
    <scope>NUCLEOTIDE SEQUENCE</scope>
    <source>
        <strain evidence="3">CBS 207.26</strain>
    </source>
</reference>
<gene>
    <name evidence="3" type="ORF">K469DRAFT_44167</name>
</gene>
<dbReference type="InterPro" id="IPR029071">
    <property type="entry name" value="Ubiquitin-like_domsf"/>
</dbReference>
<protein>
    <recommendedName>
        <fullName evidence="2">Ubiquitin-like domain-containing protein</fullName>
    </recommendedName>
</protein>
<feature type="domain" description="Ubiquitin-like" evidence="2">
    <location>
        <begin position="237"/>
        <end position="308"/>
    </location>
</feature>
<sequence>MGCCFSRQAQTDNSPYPAPVTNAATAPDSLRNITATSPVHPASLSTPRESQHSHARHASHSDFSQAKSVAPNTPLKPLNPSRRCALPTTLNSPATRRARHHVVPLSQPAEAAWTRKRLKRERQDFWDTRTTGRPETWAALRLMVEMLQEGHTGEAQGFLDACGCTCPNGEVWRGVFDDHGEWYKIPEWIVVEPSGLVEVDEEEEDGKSYSEDEIEELKVEKGKGKAVVVEEVVGPAYKVKCRLSNTGQDVVIKVGREEKLGMLVRRLRASTGMYDQKIKVAYLGRILHEHETLESQGWREGHVLNFLVFG</sequence>
<dbReference type="Pfam" id="PF16455">
    <property type="entry name" value="UBD"/>
    <property type="match status" value="1"/>
</dbReference>
<dbReference type="PANTHER" id="PTHR13609">
    <property type="entry name" value="UBIQUITIN DOMAIN CONTAINING 1 PROTEIN-RELATED"/>
    <property type="match status" value="1"/>
</dbReference>
<dbReference type="InterPro" id="IPR039869">
    <property type="entry name" value="UBTD1/2"/>
</dbReference>